<keyword evidence="3" id="KW-0539">Nucleus</keyword>
<reference evidence="6" key="1">
    <citation type="submission" date="2021-01" db="UniProtKB">
        <authorList>
            <consortium name="EnsemblMetazoa"/>
        </authorList>
    </citation>
    <scope>IDENTIFICATION</scope>
</reference>
<dbReference type="RefSeq" id="XP_066921027.1">
    <property type="nucleotide sequence ID" value="XM_067064926.1"/>
</dbReference>
<dbReference type="GO" id="GO:0008237">
    <property type="term" value="F:metallopeptidase activity"/>
    <property type="evidence" value="ECO:0007669"/>
    <property type="project" value="InterPro"/>
</dbReference>
<comment type="similarity">
    <text evidence="1 3">Belongs to the peptidase M67A family. CSN6 subfamily.</text>
</comment>
<dbReference type="Gene3D" id="3.40.140.10">
    <property type="entry name" value="Cytidine Deaminase, domain 2"/>
    <property type="match status" value="1"/>
</dbReference>
<comment type="function">
    <text evidence="3">Component of the COP9 signalosome complex (CSN), a complex involved in various cellular and developmental processes.</text>
</comment>
<dbReference type="PROSITE" id="PS50249">
    <property type="entry name" value="MPN"/>
    <property type="match status" value="1"/>
</dbReference>
<feature type="domain" description="MPN" evidence="5">
    <location>
        <begin position="48"/>
        <end position="182"/>
    </location>
</feature>
<dbReference type="EnsemblMetazoa" id="CLYHEMT019516.2">
    <property type="protein sequence ID" value="CLYHEMP019516.2"/>
    <property type="gene ID" value="CLYHEMG019516"/>
</dbReference>
<dbReference type="OrthoDB" id="1378at2759"/>
<keyword evidence="3" id="KW-0736">Signalosome</keyword>
<dbReference type="InterPro" id="IPR037518">
    <property type="entry name" value="MPN"/>
</dbReference>
<dbReference type="Proteomes" id="UP000594262">
    <property type="component" value="Unplaced"/>
</dbReference>
<dbReference type="AlphaFoldDB" id="A0A7M5X8W5"/>
<dbReference type="SMART" id="SM00232">
    <property type="entry name" value="JAB_MPN"/>
    <property type="match status" value="1"/>
</dbReference>
<protein>
    <recommendedName>
        <fullName evidence="2 3">COP9 signalosome complex subunit 6</fullName>
    </recommendedName>
</protein>
<dbReference type="Pfam" id="PF01398">
    <property type="entry name" value="JAB"/>
    <property type="match status" value="1"/>
</dbReference>
<keyword evidence="3" id="KW-0963">Cytoplasm</keyword>
<dbReference type="EnsemblMetazoa" id="CLYHEMT019516.1">
    <property type="protein sequence ID" value="CLYHEMP019516.1"/>
    <property type="gene ID" value="CLYHEMG019516"/>
</dbReference>
<evidence type="ECO:0000259" key="5">
    <source>
        <dbReference type="PROSITE" id="PS50249"/>
    </source>
</evidence>
<comment type="subcellular location">
    <subcellularLocation>
        <location evidence="3">Cytoplasm</location>
    </subcellularLocation>
    <subcellularLocation>
        <location evidence="3">Nucleus</location>
    </subcellularLocation>
</comment>
<feature type="region of interest" description="Disordered" evidence="4">
    <location>
        <begin position="1"/>
        <end position="27"/>
    </location>
</feature>
<evidence type="ECO:0000256" key="3">
    <source>
        <dbReference type="RuleBase" id="RU367006"/>
    </source>
</evidence>
<evidence type="ECO:0000313" key="6">
    <source>
        <dbReference type="EnsemblMetazoa" id="CLYHEMP019516.1"/>
    </source>
</evidence>
<dbReference type="InterPro" id="IPR033859">
    <property type="entry name" value="MPN_CSN6"/>
</dbReference>
<dbReference type="PANTHER" id="PTHR10540:SF8">
    <property type="entry name" value="COP9 SIGNALOSOME COMPLEX SUBUNIT 6"/>
    <property type="match status" value="1"/>
</dbReference>
<dbReference type="FunFam" id="3.40.140.10:FF:000075">
    <property type="entry name" value="COP9 signalosome complex subunit 6"/>
    <property type="match status" value="1"/>
</dbReference>
<dbReference type="InterPro" id="IPR024969">
    <property type="entry name" value="EIF3F/CSN6-like_C"/>
</dbReference>
<dbReference type="GeneID" id="136808387"/>
<sequence length="335" mass="37807">MFQQSKRLKMNDESSTEMPSSSSVADGVVPEADNEEFLATGVPASVTIALHPLVIMNISDHYTRIKAQEGVVPKVYGALLGKQNGRNLELYNSFELQHSENAEGCVIEMEYFQNKEEQFRQVFSDLDFLGWYTVGSSSATEQDIKIQKQMITVNESSLLLKLDPLSKSSNLPITIYESMIDIIDQQPRMLFIKVQYTLVTEEAERIGVDHVARVSTAAQSEISQVSEYMQVQQSAIKMLSSRVDIILQYVSAVKDGHIPLDQSIMRQCLSLCQRLPVLNTKEFQGEFHEQCSDITLMSYLATITKGCSITNELISKFNVIYDKHGSSRRMRGLFF</sequence>
<dbReference type="InterPro" id="IPR000555">
    <property type="entry name" value="JAMM/MPN+_dom"/>
</dbReference>
<organism evidence="6 7">
    <name type="scientific">Clytia hemisphaerica</name>
    <dbReference type="NCBI Taxonomy" id="252671"/>
    <lineage>
        <taxon>Eukaryota</taxon>
        <taxon>Metazoa</taxon>
        <taxon>Cnidaria</taxon>
        <taxon>Hydrozoa</taxon>
        <taxon>Hydroidolina</taxon>
        <taxon>Leptothecata</taxon>
        <taxon>Obeliida</taxon>
        <taxon>Clytiidae</taxon>
        <taxon>Clytia</taxon>
    </lineage>
</organism>
<dbReference type="PANTHER" id="PTHR10540">
    <property type="entry name" value="EUKARYOTIC TRANSLATION INITIATION FACTOR 3 SUBUNIT F-RELATED"/>
    <property type="match status" value="1"/>
</dbReference>
<evidence type="ECO:0000256" key="2">
    <source>
        <dbReference type="ARBA" id="ARBA00014871"/>
    </source>
</evidence>
<dbReference type="GO" id="GO:0005737">
    <property type="term" value="C:cytoplasm"/>
    <property type="evidence" value="ECO:0007669"/>
    <property type="project" value="UniProtKB-SubCell"/>
</dbReference>
<dbReference type="RefSeq" id="XP_066921026.1">
    <property type="nucleotide sequence ID" value="XM_067064925.1"/>
</dbReference>
<evidence type="ECO:0000256" key="1">
    <source>
        <dbReference type="ARBA" id="ARBA00010893"/>
    </source>
</evidence>
<name>A0A7M5X8W5_9CNID</name>
<keyword evidence="7" id="KW-1185">Reference proteome</keyword>
<evidence type="ECO:0000313" key="7">
    <source>
        <dbReference type="Proteomes" id="UP000594262"/>
    </source>
</evidence>
<evidence type="ECO:0000256" key="4">
    <source>
        <dbReference type="SAM" id="MobiDB-lite"/>
    </source>
</evidence>
<dbReference type="CDD" id="cd08063">
    <property type="entry name" value="MPN_CSN6"/>
    <property type="match status" value="1"/>
</dbReference>
<dbReference type="GO" id="GO:0008180">
    <property type="term" value="C:COP9 signalosome"/>
    <property type="evidence" value="ECO:0007669"/>
    <property type="project" value="UniProtKB-UniRule"/>
</dbReference>
<proteinExistence type="inferred from homology"/>
<dbReference type="GO" id="GO:0000338">
    <property type="term" value="P:protein deneddylation"/>
    <property type="evidence" value="ECO:0007669"/>
    <property type="project" value="InterPro"/>
</dbReference>
<accession>A0A7M5X8W5</accession>
<dbReference type="Pfam" id="PF13012">
    <property type="entry name" value="MitMem_reg"/>
    <property type="match status" value="1"/>
</dbReference>